<proteinExistence type="predicted"/>
<dbReference type="OrthoDB" id="5197601at2"/>
<comment type="caution">
    <text evidence="3">The sequence shown here is derived from an EMBL/GenBank/DDBJ whole genome shotgun (WGS) entry which is preliminary data.</text>
</comment>
<protein>
    <submittedName>
        <fullName evidence="3">5-carboxymethyl-2-hydroxymuconate isomerase</fullName>
    </submittedName>
</protein>
<accession>A0A4Y3W7Z1</accession>
<dbReference type="GO" id="GO:0016853">
    <property type="term" value="F:isomerase activity"/>
    <property type="evidence" value="ECO:0007669"/>
    <property type="project" value="UniProtKB-KW"/>
</dbReference>
<dbReference type="PANTHER" id="PTHR11820:SF90">
    <property type="entry name" value="FLUTATHIONE S-TRANSFERASE"/>
    <property type="match status" value="1"/>
</dbReference>
<evidence type="ECO:0000313" key="4">
    <source>
        <dbReference type="Proteomes" id="UP000318825"/>
    </source>
</evidence>
<keyword evidence="3" id="KW-0413">Isomerase</keyword>
<evidence type="ECO:0000256" key="1">
    <source>
        <dbReference type="ARBA" id="ARBA00022723"/>
    </source>
</evidence>
<evidence type="ECO:0000313" key="3">
    <source>
        <dbReference type="EMBL" id="GEC14151.1"/>
    </source>
</evidence>
<dbReference type="GO" id="GO:0046872">
    <property type="term" value="F:metal ion binding"/>
    <property type="evidence" value="ECO:0007669"/>
    <property type="project" value="UniProtKB-KW"/>
</dbReference>
<reference evidence="3 4" key="1">
    <citation type="submission" date="2019-06" db="EMBL/GenBank/DDBJ databases">
        <title>Whole genome shotgun sequence of Nitrobacter winogradskyi NBRC 14297.</title>
        <authorList>
            <person name="Hosoyama A."/>
            <person name="Uohara A."/>
            <person name="Ohji S."/>
            <person name="Ichikawa N."/>
        </authorList>
    </citation>
    <scope>NUCLEOTIDE SEQUENCE [LARGE SCALE GENOMIC DNA]</scope>
    <source>
        <strain evidence="3 4">NBRC 14297</strain>
    </source>
</reference>
<name>A0A4Y3W7Z1_NITWI</name>
<sequence>MSASPFVIPEPPRPVIAVAGDDGFFPVRRIWCVGRNYLDHIRELGNDERTPPFFFAKHADMIEADGATIPYPPLTHDLHHEVELIVAMKSGGLRIPADAALDHVYGYAVGIDLTRRDLQNAARKKEQPWEIAKSFDHAAPCSALQPAAKIGHPSKGRIWLSVNGKEAQSGDLAQMIWNVPEIIAQLSKQVSLEAGDIIMTGTPAGVSALHPGDHIECGCDGVGTLKITIGQPAA</sequence>
<dbReference type="InterPro" id="IPR036663">
    <property type="entry name" value="Fumarylacetoacetase_C_sf"/>
</dbReference>
<dbReference type="EMBL" id="BJNF01000002">
    <property type="protein sequence ID" value="GEC14151.1"/>
    <property type="molecule type" value="Genomic_DNA"/>
</dbReference>
<gene>
    <name evidence="3" type="ORF">NWI01_00430</name>
</gene>
<dbReference type="PANTHER" id="PTHR11820">
    <property type="entry name" value="ACYLPYRUVASE"/>
    <property type="match status" value="1"/>
</dbReference>
<dbReference type="RefSeq" id="WP_141381745.1">
    <property type="nucleotide sequence ID" value="NZ_BJNF01000002.1"/>
</dbReference>
<keyword evidence="1" id="KW-0479">Metal-binding</keyword>
<dbReference type="InterPro" id="IPR011234">
    <property type="entry name" value="Fumarylacetoacetase-like_C"/>
</dbReference>
<evidence type="ECO:0000259" key="2">
    <source>
        <dbReference type="Pfam" id="PF01557"/>
    </source>
</evidence>
<dbReference type="Pfam" id="PF01557">
    <property type="entry name" value="FAA_hydrolase"/>
    <property type="match status" value="1"/>
</dbReference>
<dbReference type="AlphaFoldDB" id="A0A4Y3W7Z1"/>
<dbReference type="GO" id="GO:0018773">
    <property type="term" value="F:acetylpyruvate hydrolase activity"/>
    <property type="evidence" value="ECO:0007669"/>
    <property type="project" value="TreeGrafter"/>
</dbReference>
<feature type="domain" description="Fumarylacetoacetase-like C-terminal" evidence="2">
    <location>
        <begin position="30"/>
        <end position="229"/>
    </location>
</feature>
<dbReference type="Proteomes" id="UP000318825">
    <property type="component" value="Unassembled WGS sequence"/>
</dbReference>
<organism evidence="3 4">
    <name type="scientific">Nitrobacter winogradskyi</name>
    <name type="common">Nitrobacter agilis</name>
    <dbReference type="NCBI Taxonomy" id="913"/>
    <lineage>
        <taxon>Bacteria</taxon>
        <taxon>Pseudomonadati</taxon>
        <taxon>Pseudomonadota</taxon>
        <taxon>Alphaproteobacteria</taxon>
        <taxon>Hyphomicrobiales</taxon>
        <taxon>Nitrobacteraceae</taxon>
        <taxon>Nitrobacter</taxon>
    </lineage>
</organism>
<dbReference type="SUPFAM" id="SSF56529">
    <property type="entry name" value="FAH"/>
    <property type="match status" value="1"/>
</dbReference>
<dbReference type="Gene3D" id="3.90.850.10">
    <property type="entry name" value="Fumarylacetoacetase-like, C-terminal domain"/>
    <property type="match status" value="1"/>
</dbReference>